<protein>
    <recommendedName>
        <fullName evidence="1">DUF7402 domain-containing protein</fullName>
    </recommendedName>
</protein>
<dbReference type="SUPFAM" id="SSF49785">
    <property type="entry name" value="Galactose-binding domain-like"/>
    <property type="match status" value="1"/>
</dbReference>
<name>A0A6N2S9R7_BLAHA</name>
<proteinExistence type="predicted"/>
<dbReference type="Gene3D" id="2.60.120.260">
    <property type="entry name" value="Galactose-binding domain-like"/>
    <property type="match status" value="1"/>
</dbReference>
<dbReference type="AlphaFoldDB" id="A0A6N2S9R7"/>
<organism evidence="2">
    <name type="scientific">Blautia hansenii</name>
    <name type="common">Ruminococcus hansenii</name>
    <dbReference type="NCBI Taxonomy" id="1322"/>
    <lineage>
        <taxon>Bacteria</taxon>
        <taxon>Bacillati</taxon>
        <taxon>Bacillota</taxon>
        <taxon>Clostridia</taxon>
        <taxon>Lachnospirales</taxon>
        <taxon>Lachnospiraceae</taxon>
        <taxon>Blautia</taxon>
    </lineage>
</organism>
<dbReference type="EMBL" id="CACRSY010000007">
    <property type="protein sequence ID" value="VYS89388.1"/>
    <property type="molecule type" value="Genomic_DNA"/>
</dbReference>
<evidence type="ECO:0000313" key="2">
    <source>
        <dbReference type="EMBL" id="VYS89388.1"/>
    </source>
</evidence>
<feature type="domain" description="DUF7402" evidence="1">
    <location>
        <begin position="131"/>
        <end position="236"/>
    </location>
</feature>
<dbReference type="Pfam" id="PF24135">
    <property type="entry name" value="DUF7402"/>
    <property type="match status" value="1"/>
</dbReference>
<reference evidence="2" key="1">
    <citation type="submission" date="2019-11" db="EMBL/GenBank/DDBJ databases">
        <authorList>
            <person name="Feng L."/>
        </authorList>
    </citation>
    <scope>NUCLEOTIDE SEQUENCE</scope>
    <source>
        <strain evidence="2">BhanseniiLFYP23</strain>
    </source>
</reference>
<sequence length="260" mass="29619">MFSLKVIDGNGRTIAVGRDEEEVNLMVAREYQEGDRILLETSEKNIHVWFQVDDAMGKSLVYLTGDAHYQIPFGEKRINLSPKTFSGSKHLITVRKAKEFEPKTYRNLALNVNDLHENETCFPHASANVETRGESVFAAKNAIDGVTANECHGEWPYDSWGINRNPNAEMTVDFGREVEVDRIVIYLRADFPHDNWWKKMTITFSDGEDMELSLKKTGSGQEFTFEKKKISWLKVSHLIQSSEPSPFPALAQIEVYGNDL</sequence>
<dbReference type="InterPro" id="IPR008979">
    <property type="entry name" value="Galactose-bd-like_sf"/>
</dbReference>
<gene>
    <name evidence="2" type="ORF">BHLFYP23_01978</name>
</gene>
<evidence type="ECO:0000259" key="1">
    <source>
        <dbReference type="Pfam" id="PF24135"/>
    </source>
</evidence>
<dbReference type="RefSeq" id="WP_156342069.1">
    <property type="nucleotide sequence ID" value="NZ_CACRSY010000007.1"/>
</dbReference>
<accession>A0A6N2S9R7</accession>
<dbReference type="InterPro" id="IPR055826">
    <property type="entry name" value="DUF7402"/>
</dbReference>